<dbReference type="AlphaFoldDB" id="A0A1W1VJU7"/>
<dbReference type="RefSeq" id="WP_084444956.1">
    <property type="nucleotide sequence ID" value="NZ_FWWW01000064.1"/>
</dbReference>
<dbReference type="Proteomes" id="UP000192266">
    <property type="component" value="Unassembled WGS sequence"/>
</dbReference>
<accession>A0A1W1VJU7</accession>
<dbReference type="OrthoDB" id="741857at2"/>
<dbReference type="EMBL" id="FWWW01000064">
    <property type="protein sequence ID" value="SMB93647.1"/>
    <property type="molecule type" value="Genomic_DNA"/>
</dbReference>
<evidence type="ECO:0000313" key="2">
    <source>
        <dbReference type="Proteomes" id="UP000192266"/>
    </source>
</evidence>
<evidence type="ECO:0000313" key="1">
    <source>
        <dbReference type="EMBL" id="SMB93647.1"/>
    </source>
</evidence>
<reference evidence="1 2" key="1">
    <citation type="submission" date="2017-04" db="EMBL/GenBank/DDBJ databases">
        <authorList>
            <person name="Afonso C.L."/>
            <person name="Miller P.J."/>
            <person name="Scott M.A."/>
            <person name="Spackman E."/>
            <person name="Goraichik I."/>
            <person name="Dimitrov K.M."/>
            <person name="Suarez D.L."/>
            <person name="Swayne D.E."/>
        </authorList>
    </citation>
    <scope>NUCLEOTIDE SEQUENCE [LARGE SCALE GENOMIC DNA]</scope>
    <source>
        <strain evidence="1 2">DSM 11622</strain>
    </source>
</reference>
<organism evidence="1 2">
    <name type="scientific">Hymenobacter roseosalivarius DSM 11622</name>
    <dbReference type="NCBI Taxonomy" id="645990"/>
    <lineage>
        <taxon>Bacteria</taxon>
        <taxon>Pseudomonadati</taxon>
        <taxon>Bacteroidota</taxon>
        <taxon>Cytophagia</taxon>
        <taxon>Cytophagales</taxon>
        <taxon>Hymenobacteraceae</taxon>
        <taxon>Hymenobacter</taxon>
    </lineage>
</organism>
<protein>
    <submittedName>
        <fullName evidence="1">Uncharacterized protein</fullName>
    </submittedName>
</protein>
<keyword evidence="2" id="KW-1185">Reference proteome</keyword>
<sequence length="348" mass="40976">MNFICTWLCADEKGEESIFPQTGQKSSSQSHQNIYWRCLTLFFATSRRFNKKEKHILFTNVKYLPEVDGKNVSDLLTELQVDVIFTDFKYKTPKGYFEMFQNQFYEFSILEYIANNNKNENDKYLILDSDCIFLRATDELFVEAGDKGFLSFEYECPPEEVINGLSKMNMQVLYGELLHRKINEIPGYHLGEFFLASVKNINLIFSGFLELWPELLRRNSLGLPKFNEEAQTLSYLYYKNEFTSSAKKTLLKRIWTNPVFFRNVEKTDTDVAVWHLPSEKQFGLGDLYDILINKRQDFGFSLSDKQYRLIAQNTLGIPHLPISMRAKYYVLSYYRALRKRAKKKLSRV</sequence>
<proteinExistence type="predicted"/>
<name>A0A1W1VJU7_9BACT</name>
<gene>
    <name evidence="1" type="ORF">SAMN00120144_2670</name>
</gene>